<dbReference type="InterPro" id="IPR002347">
    <property type="entry name" value="SDR_fam"/>
</dbReference>
<evidence type="ECO:0000313" key="2">
    <source>
        <dbReference type="EMBL" id="GAA3704477.1"/>
    </source>
</evidence>
<dbReference type="PANTHER" id="PTHR42879:SF2">
    <property type="entry name" value="3-OXOACYL-[ACYL-CARRIER-PROTEIN] REDUCTASE FABG"/>
    <property type="match status" value="1"/>
</dbReference>
<dbReference type="Gene3D" id="3.40.50.720">
    <property type="entry name" value="NAD(P)-binding Rossmann-like Domain"/>
    <property type="match status" value="1"/>
</dbReference>
<dbReference type="InterPro" id="IPR036291">
    <property type="entry name" value="NAD(P)-bd_dom_sf"/>
</dbReference>
<dbReference type="RefSeq" id="WP_345154686.1">
    <property type="nucleotide sequence ID" value="NZ_BAABEO010000036.1"/>
</dbReference>
<evidence type="ECO:0000313" key="3">
    <source>
        <dbReference type="Proteomes" id="UP001500752"/>
    </source>
</evidence>
<evidence type="ECO:0000256" key="1">
    <source>
        <dbReference type="ARBA" id="ARBA00006484"/>
    </source>
</evidence>
<proteinExistence type="inferred from homology"/>
<dbReference type="Proteomes" id="UP001500752">
    <property type="component" value="Unassembled WGS sequence"/>
</dbReference>
<keyword evidence="3" id="KW-1185">Reference proteome</keyword>
<comment type="similarity">
    <text evidence="1">Belongs to the short-chain dehydrogenases/reductases (SDR) family.</text>
</comment>
<dbReference type="Pfam" id="PF13561">
    <property type="entry name" value="adh_short_C2"/>
    <property type="match status" value="1"/>
</dbReference>
<dbReference type="EMBL" id="BAABEO010000036">
    <property type="protein sequence ID" value="GAA3704477.1"/>
    <property type="molecule type" value="Genomic_DNA"/>
</dbReference>
<gene>
    <name evidence="2" type="ORF">GCM10023081_45950</name>
</gene>
<dbReference type="PRINTS" id="PR00080">
    <property type="entry name" value="SDRFAMILY"/>
</dbReference>
<dbReference type="PRINTS" id="PR00081">
    <property type="entry name" value="GDHRDH"/>
</dbReference>
<organism evidence="2 3">
    <name type="scientific">Arthrobacter ginkgonis</name>
    <dbReference type="NCBI Taxonomy" id="1630594"/>
    <lineage>
        <taxon>Bacteria</taxon>
        <taxon>Bacillati</taxon>
        <taxon>Actinomycetota</taxon>
        <taxon>Actinomycetes</taxon>
        <taxon>Micrococcales</taxon>
        <taxon>Micrococcaceae</taxon>
        <taxon>Arthrobacter</taxon>
    </lineage>
</organism>
<comment type="caution">
    <text evidence="2">The sequence shown here is derived from an EMBL/GenBank/DDBJ whole genome shotgun (WGS) entry which is preliminary data.</text>
</comment>
<dbReference type="PANTHER" id="PTHR42879">
    <property type="entry name" value="3-OXOACYL-(ACYL-CARRIER-PROTEIN) REDUCTASE"/>
    <property type="match status" value="1"/>
</dbReference>
<dbReference type="InterPro" id="IPR050259">
    <property type="entry name" value="SDR"/>
</dbReference>
<protein>
    <submittedName>
        <fullName evidence="2">SDR family NAD(P)-dependent oxidoreductase</fullName>
    </submittedName>
</protein>
<accession>A0ABP7DJ95</accession>
<reference evidence="3" key="1">
    <citation type="journal article" date="2019" name="Int. J. Syst. Evol. Microbiol.">
        <title>The Global Catalogue of Microorganisms (GCM) 10K type strain sequencing project: providing services to taxonomists for standard genome sequencing and annotation.</title>
        <authorList>
            <consortium name="The Broad Institute Genomics Platform"/>
            <consortium name="The Broad Institute Genome Sequencing Center for Infectious Disease"/>
            <person name="Wu L."/>
            <person name="Ma J."/>
        </authorList>
    </citation>
    <scope>NUCLEOTIDE SEQUENCE [LARGE SCALE GENOMIC DNA]</scope>
    <source>
        <strain evidence="3">JCM 30742</strain>
    </source>
</reference>
<sequence>MSNTSLNVLVTGAGGGMCRGINARLAAAGHTIICVDMNLELSEKAAMAVRNAGGKAAAFAADVADEAAVEQLRADVEATVGPVQALVNAAGILDRKYLADSTAESFRKALDVNLVGPFLLIKAFAPAMVDAGWGRIVNIASIAGTTGYPYPSYAASKAGLANMTRSLLEDFWGTGITINSICPGVVDTPMVIQEVRDQVRRRVPTQSIIDPEEIGALTAFLLTEDARNINGADLLIDGGATQLFSLVNNHAD</sequence>
<name>A0ABP7DJ95_9MICC</name>
<dbReference type="SUPFAM" id="SSF51735">
    <property type="entry name" value="NAD(P)-binding Rossmann-fold domains"/>
    <property type="match status" value="1"/>
</dbReference>
<dbReference type="CDD" id="cd05233">
    <property type="entry name" value="SDR_c"/>
    <property type="match status" value="1"/>
</dbReference>